<dbReference type="Proteomes" id="UP001168640">
    <property type="component" value="Unassembled WGS sequence"/>
</dbReference>
<evidence type="ECO:0000256" key="1">
    <source>
        <dbReference type="SAM" id="SignalP"/>
    </source>
</evidence>
<gene>
    <name evidence="2" type="ORF">QVZ43_07910</name>
</gene>
<evidence type="ECO:0000313" key="2">
    <source>
        <dbReference type="EMBL" id="MDO3721648.1"/>
    </source>
</evidence>
<sequence>MHGNKIFSLSRLSAGVALATALGGFSSVANGFTFDAGEWDGALNTTVSIGSSWRMQDPDPALYSAANAAVVGEEPGTGGKSDGGNLNYDKGDRFSTVAKFLTELSLEKDYMGALVRVKGWYDQALEDKDVRFGNQANGYQQGEPLSDRGYDNLLKYSGIQLMDAFVYNTWDINYRPLQVRLGRQVVNWGESLFIQGVNQGINPIDVPAFRRPGTELREVLLPSNMLYANLGLGGGVSVEAYYQFEWQNSPVEGCGHYWAVTESAISPNVGGCVSAVGVGPGSSPQDLQNGTYYPQADRNDTDDQGQFGLALRFPVDAIQTEFGLYAINYHSKFPMLNVNTGSGFGSASDAGFRGLPFQAFEAAGLTPADVAWVYPEDIQLYGISAASNIASWSVGAELTHTKDLPVIINGADLVVGAATGAGPMGETFQNAGANANVKGYDRFDKTQFQINGLNLWSNVLGAQTALLIAEVGFQYGGDIPDSFTDRRYGRGFTFGFGQHQDLAGGADPCAIGANTSPEGCRNDGYVTDFSWGYRIRGSLDYQNPFGLGMLVQPSLFVGHDVKGNALDGQFKEGRISAALGSDFTYLKRHKFGLSYVHFADSADYNDLRDRDYASANYSYTF</sequence>
<comment type="caution">
    <text evidence="2">The sequence shown here is derived from an EMBL/GenBank/DDBJ whole genome shotgun (WGS) entry which is preliminary data.</text>
</comment>
<keyword evidence="1" id="KW-0732">Signal</keyword>
<dbReference type="InterPro" id="IPR010727">
    <property type="entry name" value="DUF1302"/>
</dbReference>
<reference evidence="2" key="1">
    <citation type="submission" date="2023-07" db="EMBL/GenBank/DDBJ databases">
        <title>Marinobacter sp. chi1 genome sequencing and assembly.</title>
        <authorList>
            <person name="Park S."/>
        </authorList>
    </citation>
    <scope>NUCLEOTIDE SEQUENCE</scope>
    <source>
        <strain evidence="2">Chi1</strain>
    </source>
</reference>
<feature type="signal peptide" evidence="1">
    <location>
        <begin position="1"/>
        <end position="31"/>
    </location>
</feature>
<feature type="chain" id="PRO_5046470242" evidence="1">
    <location>
        <begin position="32"/>
        <end position="621"/>
    </location>
</feature>
<dbReference type="Pfam" id="PF06980">
    <property type="entry name" value="DUF1302"/>
    <property type="match status" value="1"/>
</dbReference>
<evidence type="ECO:0000313" key="3">
    <source>
        <dbReference type="Proteomes" id="UP001168640"/>
    </source>
</evidence>
<dbReference type="EMBL" id="JAUMIS010000001">
    <property type="protein sequence ID" value="MDO3721648.1"/>
    <property type="molecule type" value="Genomic_DNA"/>
</dbReference>
<proteinExistence type="predicted"/>
<dbReference type="RefSeq" id="WP_302909492.1">
    <property type="nucleotide sequence ID" value="NZ_JAUMIS010000001.1"/>
</dbReference>
<organism evidence="2 3">
    <name type="scientific">Marinobacter suaedae</name>
    <dbReference type="NCBI Taxonomy" id="3057675"/>
    <lineage>
        <taxon>Bacteria</taxon>
        <taxon>Pseudomonadati</taxon>
        <taxon>Pseudomonadota</taxon>
        <taxon>Gammaproteobacteria</taxon>
        <taxon>Pseudomonadales</taxon>
        <taxon>Marinobacteraceae</taxon>
        <taxon>Marinobacter</taxon>
    </lineage>
</organism>
<protein>
    <submittedName>
        <fullName evidence="2">DUF1302 domain-containing protein</fullName>
    </submittedName>
</protein>
<keyword evidence="3" id="KW-1185">Reference proteome</keyword>
<accession>A0ABT8W073</accession>
<name>A0ABT8W073_9GAMM</name>